<dbReference type="Gramene" id="KOM40594">
    <property type="protein sequence ID" value="KOM40594"/>
    <property type="gene ID" value="LR48_Vigan04g079200"/>
</dbReference>
<accession>A0A0L9UDJ0</accession>
<gene>
    <name evidence="1" type="ORF">LR48_Vigan04g079200</name>
</gene>
<dbReference type="AlphaFoldDB" id="A0A0L9UDJ0"/>
<dbReference type="EMBL" id="CM003374">
    <property type="protein sequence ID" value="KOM40594.1"/>
    <property type="molecule type" value="Genomic_DNA"/>
</dbReference>
<proteinExistence type="predicted"/>
<protein>
    <submittedName>
        <fullName evidence="1">Uncharacterized protein</fullName>
    </submittedName>
</protein>
<name>A0A0L9UDJ0_PHAAN</name>
<evidence type="ECO:0000313" key="1">
    <source>
        <dbReference type="EMBL" id="KOM40594.1"/>
    </source>
</evidence>
<organism evidence="1 2">
    <name type="scientific">Phaseolus angularis</name>
    <name type="common">Azuki bean</name>
    <name type="synonym">Vigna angularis</name>
    <dbReference type="NCBI Taxonomy" id="3914"/>
    <lineage>
        <taxon>Eukaryota</taxon>
        <taxon>Viridiplantae</taxon>
        <taxon>Streptophyta</taxon>
        <taxon>Embryophyta</taxon>
        <taxon>Tracheophyta</taxon>
        <taxon>Spermatophyta</taxon>
        <taxon>Magnoliopsida</taxon>
        <taxon>eudicotyledons</taxon>
        <taxon>Gunneridae</taxon>
        <taxon>Pentapetalae</taxon>
        <taxon>rosids</taxon>
        <taxon>fabids</taxon>
        <taxon>Fabales</taxon>
        <taxon>Fabaceae</taxon>
        <taxon>Papilionoideae</taxon>
        <taxon>50 kb inversion clade</taxon>
        <taxon>NPAAA clade</taxon>
        <taxon>indigoferoid/millettioid clade</taxon>
        <taxon>Phaseoleae</taxon>
        <taxon>Vigna</taxon>
    </lineage>
</organism>
<sequence length="281" mass="31835">MADRRKLLTRRRSCPSTSADLRPHANLSGWISNMENHRKYYLDLIRVFYFNLKARDGVYSTRVKGVDTVMLTQGLGDFNKILAFHSFLKNPKGVDVSTRHSRALIQATRLTVLPSVKWDSSCKVIPTSIVTMWGTVRRLFRQVYRIASSNIKWVESLGNWCKLVGRASFFAARARSLGERPLLRPRWTSVLAGRRVSSRWASVYLLITGERSLDERSLLAGRAFSLGERASSRWASVHLQVSLDERPLLAGQASVSWASVRSSLGERPFVTGLTRSFQSLF</sequence>
<reference evidence="2" key="1">
    <citation type="journal article" date="2015" name="Proc. Natl. Acad. Sci. U.S.A.">
        <title>Genome sequencing of adzuki bean (Vigna angularis) provides insight into high starch and low fat accumulation and domestication.</title>
        <authorList>
            <person name="Yang K."/>
            <person name="Tian Z."/>
            <person name="Chen C."/>
            <person name="Luo L."/>
            <person name="Zhao B."/>
            <person name="Wang Z."/>
            <person name="Yu L."/>
            <person name="Li Y."/>
            <person name="Sun Y."/>
            <person name="Li W."/>
            <person name="Chen Y."/>
            <person name="Li Y."/>
            <person name="Zhang Y."/>
            <person name="Ai D."/>
            <person name="Zhao J."/>
            <person name="Shang C."/>
            <person name="Ma Y."/>
            <person name="Wu B."/>
            <person name="Wang M."/>
            <person name="Gao L."/>
            <person name="Sun D."/>
            <person name="Zhang P."/>
            <person name="Guo F."/>
            <person name="Wang W."/>
            <person name="Li Y."/>
            <person name="Wang J."/>
            <person name="Varshney R.K."/>
            <person name="Wang J."/>
            <person name="Ling H.Q."/>
            <person name="Wan P."/>
        </authorList>
    </citation>
    <scope>NUCLEOTIDE SEQUENCE</scope>
    <source>
        <strain evidence="2">cv. Jingnong 6</strain>
    </source>
</reference>
<evidence type="ECO:0000313" key="2">
    <source>
        <dbReference type="Proteomes" id="UP000053144"/>
    </source>
</evidence>
<dbReference type="Proteomes" id="UP000053144">
    <property type="component" value="Chromosome 4"/>
</dbReference>